<dbReference type="InterPro" id="IPR029149">
    <property type="entry name" value="Creatin/AminoP/Spt16_N"/>
</dbReference>
<protein>
    <recommendedName>
        <fullName evidence="1">Creatinase N-terminal domain-containing protein</fullName>
    </recommendedName>
</protein>
<dbReference type="Pfam" id="PF01321">
    <property type="entry name" value="Creatinase_N"/>
    <property type="match status" value="1"/>
</dbReference>
<comment type="caution">
    <text evidence="2">The sequence shown here is derived from an EMBL/GenBank/DDBJ whole genome shotgun (WGS) entry which is preliminary data.</text>
</comment>
<feature type="non-terminal residue" evidence="2">
    <location>
        <position position="114"/>
    </location>
</feature>
<sequence length="114" mass="12707">MEKAGLDVMLVHQPPSVFYFSGYENLHVYDNECVVVPLEGEISLLVDEADASRGCLTSWLDRVFSFPPQGEAGHALATILTEQRLERARIGVEKRVPRAACLSVQTYESLREAL</sequence>
<dbReference type="EMBL" id="VBAO01000064">
    <property type="protein sequence ID" value="TMI83696.1"/>
    <property type="molecule type" value="Genomic_DNA"/>
</dbReference>
<proteinExistence type="predicted"/>
<dbReference type="SUPFAM" id="SSF53092">
    <property type="entry name" value="Creatinase/prolidase N-terminal domain"/>
    <property type="match status" value="1"/>
</dbReference>
<organism evidence="2 3">
    <name type="scientific">Candidatus Segetimicrobium genomatis</name>
    <dbReference type="NCBI Taxonomy" id="2569760"/>
    <lineage>
        <taxon>Bacteria</taxon>
        <taxon>Bacillati</taxon>
        <taxon>Candidatus Sysuimicrobiota</taxon>
        <taxon>Candidatus Sysuimicrobiia</taxon>
        <taxon>Candidatus Sysuimicrobiales</taxon>
        <taxon>Candidatus Segetimicrobiaceae</taxon>
        <taxon>Candidatus Segetimicrobium</taxon>
    </lineage>
</organism>
<gene>
    <name evidence="2" type="ORF">E6H04_02435</name>
</gene>
<name>A0A537JKN5_9BACT</name>
<accession>A0A537JKN5</accession>
<feature type="domain" description="Creatinase N-terminal" evidence="1">
    <location>
        <begin position="1"/>
        <end position="114"/>
    </location>
</feature>
<evidence type="ECO:0000259" key="1">
    <source>
        <dbReference type="Pfam" id="PF01321"/>
    </source>
</evidence>
<dbReference type="InterPro" id="IPR000587">
    <property type="entry name" value="Creatinase_N"/>
</dbReference>
<dbReference type="Gene3D" id="3.40.350.10">
    <property type="entry name" value="Creatinase/prolidase N-terminal domain"/>
    <property type="match status" value="1"/>
</dbReference>
<dbReference type="AlphaFoldDB" id="A0A537JKN5"/>
<evidence type="ECO:0000313" key="3">
    <source>
        <dbReference type="Proteomes" id="UP000320048"/>
    </source>
</evidence>
<dbReference type="Proteomes" id="UP000320048">
    <property type="component" value="Unassembled WGS sequence"/>
</dbReference>
<evidence type="ECO:0000313" key="2">
    <source>
        <dbReference type="EMBL" id="TMI83696.1"/>
    </source>
</evidence>
<reference evidence="2 3" key="1">
    <citation type="journal article" date="2019" name="Nat. Microbiol.">
        <title>Mediterranean grassland soil C-N compound turnover is dependent on rainfall and depth, and is mediated by genomically divergent microorganisms.</title>
        <authorList>
            <person name="Diamond S."/>
            <person name="Andeer P.F."/>
            <person name="Li Z."/>
            <person name="Crits-Christoph A."/>
            <person name="Burstein D."/>
            <person name="Anantharaman K."/>
            <person name="Lane K.R."/>
            <person name="Thomas B.C."/>
            <person name="Pan C."/>
            <person name="Northen T.R."/>
            <person name="Banfield J.F."/>
        </authorList>
    </citation>
    <scope>NUCLEOTIDE SEQUENCE [LARGE SCALE GENOMIC DNA]</scope>
    <source>
        <strain evidence="2">NP_7</strain>
    </source>
</reference>